<feature type="non-terminal residue" evidence="1">
    <location>
        <position position="20"/>
    </location>
</feature>
<accession>A0A392T5Y4</accession>
<evidence type="ECO:0000313" key="2">
    <source>
        <dbReference type="Proteomes" id="UP000265520"/>
    </source>
</evidence>
<comment type="caution">
    <text evidence="1">The sequence shown here is derived from an EMBL/GenBank/DDBJ whole genome shotgun (WGS) entry which is preliminary data.</text>
</comment>
<name>A0A392T5Y4_9FABA</name>
<dbReference type="EMBL" id="LXQA010500251">
    <property type="protein sequence ID" value="MCI55695.1"/>
    <property type="molecule type" value="Genomic_DNA"/>
</dbReference>
<evidence type="ECO:0000313" key="1">
    <source>
        <dbReference type="EMBL" id="MCI55695.1"/>
    </source>
</evidence>
<dbReference type="Proteomes" id="UP000265520">
    <property type="component" value="Unassembled WGS sequence"/>
</dbReference>
<protein>
    <submittedName>
        <fullName evidence="1">Uncharacterized protein</fullName>
    </submittedName>
</protein>
<keyword evidence="2" id="KW-1185">Reference proteome</keyword>
<organism evidence="1 2">
    <name type="scientific">Trifolium medium</name>
    <dbReference type="NCBI Taxonomy" id="97028"/>
    <lineage>
        <taxon>Eukaryota</taxon>
        <taxon>Viridiplantae</taxon>
        <taxon>Streptophyta</taxon>
        <taxon>Embryophyta</taxon>
        <taxon>Tracheophyta</taxon>
        <taxon>Spermatophyta</taxon>
        <taxon>Magnoliopsida</taxon>
        <taxon>eudicotyledons</taxon>
        <taxon>Gunneridae</taxon>
        <taxon>Pentapetalae</taxon>
        <taxon>rosids</taxon>
        <taxon>fabids</taxon>
        <taxon>Fabales</taxon>
        <taxon>Fabaceae</taxon>
        <taxon>Papilionoideae</taxon>
        <taxon>50 kb inversion clade</taxon>
        <taxon>NPAAA clade</taxon>
        <taxon>Hologalegina</taxon>
        <taxon>IRL clade</taxon>
        <taxon>Trifolieae</taxon>
        <taxon>Trifolium</taxon>
    </lineage>
</organism>
<dbReference type="AlphaFoldDB" id="A0A392T5Y4"/>
<sequence>MQGDLQTVDLEEMLDLELNK</sequence>
<proteinExistence type="predicted"/>
<reference evidence="1 2" key="1">
    <citation type="journal article" date="2018" name="Front. Plant Sci.">
        <title>Red Clover (Trifolium pratense) and Zigzag Clover (T. medium) - A Picture of Genomic Similarities and Differences.</title>
        <authorList>
            <person name="Dluhosova J."/>
            <person name="Istvanek J."/>
            <person name="Nedelnik J."/>
            <person name="Repkova J."/>
        </authorList>
    </citation>
    <scope>NUCLEOTIDE SEQUENCE [LARGE SCALE GENOMIC DNA]</scope>
    <source>
        <strain evidence="2">cv. 10/8</strain>
        <tissue evidence="1">Leaf</tissue>
    </source>
</reference>